<keyword evidence="1" id="KW-1133">Transmembrane helix</keyword>
<dbReference type="Pfam" id="PF10326">
    <property type="entry name" value="7TM_GPCR_Str"/>
    <property type="match status" value="1"/>
</dbReference>
<dbReference type="AlphaFoldDB" id="A0A183GBA1"/>
<reference evidence="2 3" key="1">
    <citation type="submission" date="2018-11" db="EMBL/GenBank/DDBJ databases">
        <authorList>
            <consortium name="Pathogen Informatics"/>
        </authorList>
    </citation>
    <scope>NUCLEOTIDE SEQUENCE [LARGE SCALE GENOMIC DNA]</scope>
</reference>
<feature type="transmembrane region" description="Helical" evidence="1">
    <location>
        <begin position="181"/>
        <end position="207"/>
    </location>
</feature>
<dbReference type="EMBL" id="UZAH01031311">
    <property type="protein sequence ID" value="VDP14893.1"/>
    <property type="molecule type" value="Genomic_DNA"/>
</dbReference>
<keyword evidence="1" id="KW-0812">Transmembrane</keyword>
<proteinExistence type="predicted"/>
<dbReference type="PANTHER" id="PTHR22943:SF46">
    <property type="entry name" value="SEVEN TM RECEPTOR"/>
    <property type="match status" value="1"/>
</dbReference>
<reference evidence="4" key="2">
    <citation type="submission" date="2019-09" db="UniProtKB">
        <authorList>
            <consortium name="WormBaseParasite"/>
        </authorList>
    </citation>
    <scope>IDENTIFICATION</scope>
</reference>
<dbReference type="SUPFAM" id="SSF81321">
    <property type="entry name" value="Family A G protein-coupled receptor-like"/>
    <property type="match status" value="1"/>
</dbReference>
<feature type="transmembrane region" description="Helical" evidence="1">
    <location>
        <begin position="264"/>
        <end position="283"/>
    </location>
</feature>
<accession>A0A3P8EZH9</accession>
<evidence type="ECO:0000256" key="1">
    <source>
        <dbReference type="SAM" id="Phobius"/>
    </source>
</evidence>
<sequence length="342" mass="38207">MLTGLYCSMFAQSLFLLAVHFGYRYLHIVSLLDEKTAEVPSETPSLSLVTLMGTDALRKTGTAVTVDSVTGRVTQMKALTNSIQNGLNPSEQLMINSSRPNVLEGIRWAWCLPLLVFVYVLVAVHYGLTCLYNFQSSYVKDELFYAEIKQDYGVDIQQLPYIAALFMVNVSSTLEFQTRDIVGIFSVTAVITSHFAVMLFCGIRTFMALESLQKRHQVKCVDSQLLNALMIQTLLPVIFVFIPALAVIVFSLLEIRIGRHANSVSILLAACPAVDPFILVYFVRSYRQQVLRLDDVTYVVLCKANSEISDLLHSIAQAYFEIQRRSILTVALQTCLASRCSG</sequence>
<evidence type="ECO:0000313" key="2">
    <source>
        <dbReference type="EMBL" id="VDP14893.1"/>
    </source>
</evidence>
<keyword evidence="3" id="KW-1185">Reference proteome</keyword>
<dbReference type="InterPro" id="IPR019428">
    <property type="entry name" value="7TM_GPCR_serpentine_rcpt_Str"/>
</dbReference>
<feature type="transmembrane region" description="Helical" evidence="1">
    <location>
        <begin position="228"/>
        <end position="252"/>
    </location>
</feature>
<gene>
    <name evidence="2" type="ORF">HPBE_LOCUS19361</name>
</gene>
<organism evidence="3 4">
    <name type="scientific">Heligmosomoides polygyrus</name>
    <name type="common">Parasitic roundworm</name>
    <dbReference type="NCBI Taxonomy" id="6339"/>
    <lineage>
        <taxon>Eukaryota</taxon>
        <taxon>Metazoa</taxon>
        <taxon>Ecdysozoa</taxon>
        <taxon>Nematoda</taxon>
        <taxon>Chromadorea</taxon>
        <taxon>Rhabditida</taxon>
        <taxon>Rhabditina</taxon>
        <taxon>Rhabditomorpha</taxon>
        <taxon>Strongyloidea</taxon>
        <taxon>Heligmosomidae</taxon>
        <taxon>Heligmosomoides</taxon>
    </lineage>
</organism>
<dbReference type="PANTHER" id="PTHR22943">
    <property type="entry name" value="7-TRANSMEMBRANE DOMAIN RECEPTOR C.ELEGANS"/>
    <property type="match status" value="1"/>
</dbReference>
<accession>A0A183GBA1</accession>
<dbReference type="GO" id="GO:0042048">
    <property type="term" value="P:olfactory behavior"/>
    <property type="evidence" value="ECO:0007669"/>
    <property type="project" value="TreeGrafter"/>
</dbReference>
<protein>
    <submittedName>
        <fullName evidence="4">G protein-coupled receptor</fullName>
    </submittedName>
</protein>
<dbReference type="WBParaSite" id="HPBE_0001936201-mRNA-1">
    <property type="protein sequence ID" value="HPBE_0001936201-mRNA-1"/>
    <property type="gene ID" value="HPBE_0001936201"/>
</dbReference>
<evidence type="ECO:0000313" key="4">
    <source>
        <dbReference type="WBParaSite" id="HPBE_0001936201-mRNA-1"/>
    </source>
</evidence>
<evidence type="ECO:0000313" key="3">
    <source>
        <dbReference type="Proteomes" id="UP000050761"/>
    </source>
</evidence>
<keyword evidence="1" id="KW-0472">Membrane</keyword>
<name>A0A183GBA1_HELPZ</name>
<dbReference type="OrthoDB" id="5853366at2759"/>
<dbReference type="GO" id="GO:0038022">
    <property type="term" value="F:G protein-coupled olfactory receptor activity"/>
    <property type="evidence" value="ECO:0007669"/>
    <property type="project" value="TreeGrafter"/>
</dbReference>
<dbReference type="GO" id="GO:0005886">
    <property type="term" value="C:plasma membrane"/>
    <property type="evidence" value="ECO:0007669"/>
    <property type="project" value="TreeGrafter"/>
</dbReference>
<dbReference type="Proteomes" id="UP000050761">
    <property type="component" value="Unassembled WGS sequence"/>
</dbReference>
<feature type="transmembrane region" description="Helical" evidence="1">
    <location>
        <begin position="108"/>
        <end position="128"/>
    </location>
</feature>